<evidence type="ECO:0000256" key="9">
    <source>
        <dbReference type="ARBA" id="ARBA00023004"/>
    </source>
</evidence>
<dbReference type="GO" id="GO:0016020">
    <property type="term" value="C:membrane"/>
    <property type="evidence" value="ECO:0007669"/>
    <property type="project" value="UniProtKB-SubCell"/>
</dbReference>
<dbReference type="PRINTS" id="PR00463">
    <property type="entry name" value="EP450I"/>
</dbReference>
<evidence type="ECO:0000256" key="13">
    <source>
        <dbReference type="RuleBase" id="RU000461"/>
    </source>
</evidence>
<evidence type="ECO:0000256" key="11">
    <source>
        <dbReference type="ARBA" id="ARBA00023136"/>
    </source>
</evidence>
<dbReference type="SUPFAM" id="SSF48264">
    <property type="entry name" value="Cytochrome P450"/>
    <property type="match status" value="1"/>
</dbReference>
<dbReference type="CDD" id="cd20654">
    <property type="entry name" value="CYP82"/>
    <property type="match status" value="1"/>
</dbReference>
<dbReference type="GO" id="GO:0016705">
    <property type="term" value="F:oxidoreductase activity, acting on paired donors, with incorporation or reduction of molecular oxygen"/>
    <property type="evidence" value="ECO:0007669"/>
    <property type="project" value="InterPro"/>
</dbReference>
<comment type="cofactor">
    <cofactor evidence="1 12">
        <name>heme</name>
        <dbReference type="ChEBI" id="CHEBI:30413"/>
    </cofactor>
</comment>
<evidence type="ECO:0000256" key="8">
    <source>
        <dbReference type="ARBA" id="ARBA00023002"/>
    </source>
</evidence>
<dbReference type="InterPro" id="IPR017972">
    <property type="entry name" value="Cyt_P450_CS"/>
</dbReference>
<dbReference type="GO" id="GO:0005506">
    <property type="term" value="F:iron ion binding"/>
    <property type="evidence" value="ECO:0007669"/>
    <property type="project" value="InterPro"/>
</dbReference>
<evidence type="ECO:0000313" key="14">
    <source>
        <dbReference type="EMBL" id="KDP38433.1"/>
    </source>
</evidence>
<evidence type="ECO:0000256" key="3">
    <source>
        <dbReference type="ARBA" id="ARBA00010617"/>
    </source>
</evidence>
<keyword evidence="15" id="KW-1185">Reference proteome</keyword>
<evidence type="ECO:0000256" key="5">
    <source>
        <dbReference type="ARBA" id="ARBA00022692"/>
    </source>
</evidence>
<dbReference type="OrthoDB" id="2789670at2759"/>
<dbReference type="PANTHER" id="PTHR47947:SF26">
    <property type="entry name" value="CYTOCHROME P450"/>
    <property type="match status" value="1"/>
</dbReference>
<dbReference type="InterPro" id="IPR050651">
    <property type="entry name" value="Plant_Cytochrome_P450_Monoox"/>
</dbReference>
<dbReference type="Proteomes" id="UP000027138">
    <property type="component" value="Unassembled WGS sequence"/>
</dbReference>
<dbReference type="PANTHER" id="PTHR47947">
    <property type="entry name" value="CYTOCHROME P450 82C3-RELATED"/>
    <property type="match status" value="1"/>
</dbReference>
<keyword evidence="9 12" id="KW-0408">Iron</keyword>
<evidence type="ECO:0000256" key="4">
    <source>
        <dbReference type="ARBA" id="ARBA00022617"/>
    </source>
</evidence>
<accession>A0A067KTX4</accession>
<keyword evidence="10 13" id="KW-0503">Monooxygenase</keyword>
<evidence type="ECO:0000256" key="6">
    <source>
        <dbReference type="ARBA" id="ARBA00022723"/>
    </source>
</evidence>
<proteinExistence type="inferred from homology"/>
<evidence type="ECO:0000256" key="2">
    <source>
        <dbReference type="ARBA" id="ARBA00004370"/>
    </source>
</evidence>
<evidence type="ECO:0000256" key="12">
    <source>
        <dbReference type="PIRSR" id="PIRSR602401-1"/>
    </source>
</evidence>
<dbReference type="FunFam" id="1.10.630.10:FF:000026">
    <property type="entry name" value="Cytochrome P450 82C4"/>
    <property type="match status" value="1"/>
</dbReference>
<organism evidence="14 15">
    <name type="scientific">Jatropha curcas</name>
    <name type="common">Barbados nut</name>
    <dbReference type="NCBI Taxonomy" id="180498"/>
    <lineage>
        <taxon>Eukaryota</taxon>
        <taxon>Viridiplantae</taxon>
        <taxon>Streptophyta</taxon>
        <taxon>Embryophyta</taxon>
        <taxon>Tracheophyta</taxon>
        <taxon>Spermatophyta</taxon>
        <taxon>Magnoliopsida</taxon>
        <taxon>eudicotyledons</taxon>
        <taxon>Gunneridae</taxon>
        <taxon>Pentapetalae</taxon>
        <taxon>rosids</taxon>
        <taxon>fabids</taxon>
        <taxon>Malpighiales</taxon>
        <taxon>Euphorbiaceae</taxon>
        <taxon>Crotonoideae</taxon>
        <taxon>Jatropheae</taxon>
        <taxon>Jatropha</taxon>
    </lineage>
</organism>
<evidence type="ECO:0000256" key="10">
    <source>
        <dbReference type="ARBA" id="ARBA00023033"/>
    </source>
</evidence>
<dbReference type="AlphaFoldDB" id="A0A067KTX4"/>
<dbReference type="InterPro" id="IPR036396">
    <property type="entry name" value="Cyt_P450_sf"/>
</dbReference>
<keyword evidence="5" id="KW-0812">Transmembrane</keyword>
<keyword evidence="4 12" id="KW-0349">Heme</keyword>
<evidence type="ECO:0008006" key="16">
    <source>
        <dbReference type="Google" id="ProtNLM"/>
    </source>
</evidence>
<dbReference type="PROSITE" id="PS00086">
    <property type="entry name" value="CYTOCHROME_P450"/>
    <property type="match status" value="1"/>
</dbReference>
<dbReference type="Gene3D" id="1.10.630.10">
    <property type="entry name" value="Cytochrome P450"/>
    <property type="match status" value="1"/>
</dbReference>
<feature type="binding site" description="axial binding residue" evidence="12">
    <location>
        <position position="421"/>
    </location>
    <ligand>
        <name>heme</name>
        <dbReference type="ChEBI" id="CHEBI:30413"/>
    </ligand>
    <ligandPart>
        <name>Fe</name>
        <dbReference type="ChEBI" id="CHEBI:18248"/>
    </ligandPart>
</feature>
<keyword evidence="6 12" id="KW-0479">Metal-binding</keyword>
<reference evidence="14 15" key="1">
    <citation type="journal article" date="2014" name="PLoS ONE">
        <title>Global Analysis of Gene Expression Profiles in Physic Nut (Jatropha curcas L.) Seedlings Exposed to Salt Stress.</title>
        <authorList>
            <person name="Zhang L."/>
            <person name="Zhang C."/>
            <person name="Wu P."/>
            <person name="Chen Y."/>
            <person name="Li M."/>
            <person name="Jiang H."/>
            <person name="Wu G."/>
        </authorList>
    </citation>
    <scope>NUCLEOTIDE SEQUENCE [LARGE SCALE GENOMIC DNA]</scope>
    <source>
        <strain evidence="15">cv. GZQX0401</strain>
        <tissue evidence="14">Young leaves</tissue>
    </source>
</reference>
<keyword evidence="8 13" id="KW-0560">Oxidoreductase</keyword>
<dbReference type="EMBL" id="KK914362">
    <property type="protein sequence ID" value="KDP38433.1"/>
    <property type="molecule type" value="Genomic_DNA"/>
</dbReference>
<keyword evidence="11" id="KW-0472">Membrane</keyword>
<evidence type="ECO:0000256" key="1">
    <source>
        <dbReference type="ARBA" id="ARBA00001971"/>
    </source>
</evidence>
<dbReference type="InterPro" id="IPR001128">
    <property type="entry name" value="Cyt_P450"/>
</dbReference>
<name>A0A067KTX4_JATCU</name>
<keyword evidence="7" id="KW-1133">Transmembrane helix</keyword>
<dbReference type="InterPro" id="IPR002401">
    <property type="entry name" value="Cyt_P450_E_grp-I"/>
</dbReference>
<comment type="subcellular location">
    <subcellularLocation>
        <location evidence="2">Membrane</location>
    </subcellularLocation>
</comment>
<comment type="similarity">
    <text evidence="3 13">Belongs to the cytochrome P450 family.</text>
</comment>
<evidence type="ECO:0000313" key="15">
    <source>
        <dbReference type="Proteomes" id="UP000027138"/>
    </source>
</evidence>
<dbReference type="GO" id="GO:0020037">
    <property type="term" value="F:heme binding"/>
    <property type="evidence" value="ECO:0007669"/>
    <property type="project" value="InterPro"/>
</dbReference>
<sequence>MADKYGPIFSIKTGVHRSLVVSSWELAKECFTTNDKAFANRPNFLAAELMGYNSAMFGFSPYGQYWRVIRKIATVELLSNHRLQSFRHVRESEIKAAMNGIYQLWEENIDYNKADMVVKMKQWFGDITLNVIFRIIVGKRYVNYYMTSLEDGNDSDEWREAVNKFFELSGKYVLSDSLPFLRWLDLGGYQKSMKKTAKELDVFVQSWLDEHKCKRSSSECNVKGEEDFMDVMLSIFDEAEELHGIPFYVVKEFCLDEAEELPCHDADTIKKATCLALTLAASDTTKITLTWALSFLLKNGEVLKKAQLELDTEIGRERNIEEPDMKKLVYIEAIIKETLRLEPAAPLSVPHESMEDCVVGSYDIPKGTRLLVNLWKMHRDPRIWLDPYEFRPERFLTTHKDFDVKGQNFELMPFGSGRRMCPGVSFALQVMQLTLANLLHAFDISVPSGKQIDLVEGFGVTNNEATQLDVVLCPRLPAYLY</sequence>
<gene>
    <name evidence="14" type="ORF">JCGZ_04358</name>
</gene>
<protein>
    <recommendedName>
        <fullName evidence="16">Cytochrome P450</fullName>
    </recommendedName>
</protein>
<evidence type="ECO:0000256" key="7">
    <source>
        <dbReference type="ARBA" id="ARBA00022989"/>
    </source>
</evidence>
<dbReference type="GO" id="GO:0004497">
    <property type="term" value="F:monooxygenase activity"/>
    <property type="evidence" value="ECO:0007669"/>
    <property type="project" value="UniProtKB-KW"/>
</dbReference>
<dbReference type="PRINTS" id="PR00385">
    <property type="entry name" value="P450"/>
</dbReference>
<dbReference type="Pfam" id="PF00067">
    <property type="entry name" value="p450"/>
    <property type="match status" value="1"/>
</dbReference>